<gene>
    <name evidence="1" type="ORF">QCA50_005947</name>
</gene>
<reference evidence="1 2" key="1">
    <citation type="submission" date="2022-09" db="EMBL/GenBank/DDBJ databases">
        <authorList>
            <person name="Palmer J.M."/>
        </authorList>
    </citation>
    <scope>NUCLEOTIDE SEQUENCE [LARGE SCALE GENOMIC DNA]</scope>
    <source>
        <strain evidence="1 2">DSM 7382</strain>
    </source>
</reference>
<evidence type="ECO:0000313" key="2">
    <source>
        <dbReference type="Proteomes" id="UP001385951"/>
    </source>
</evidence>
<name>A0AAW0GHZ7_9APHY</name>
<organism evidence="1 2">
    <name type="scientific">Cerrena zonata</name>
    <dbReference type="NCBI Taxonomy" id="2478898"/>
    <lineage>
        <taxon>Eukaryota</taxon>
        <taxon>Fungi</taxon>
        <taxon>Dikarya</taxon>
        <taxon>Basidiomycota</taxon>
        <taxon>Agaricomycotina</taxon>
        <taxon>Agaricomycetes</taxon>
        <taxon>Polyporales</taxon>
        <taxon>Cerrenaceae</taxon>
        <taxon>Cerrena</taxon>
    </lineage>
</organism>
<evidence type="ECO:0000313" key="1">
    <source>
        <dbReference type="EMBL" id="KAK7690845.1"/>
    </source>
</evidence>
<dbReference type="Proteomes" id="UP001385951">
    <property type="component" value="Unassembled WGS sequence"/>
</dbReference>
<proteinExistence type="predicted"/>
<dbReference type="AlphaFoldDB" id="A0AAW0GHZ7"/>
<keyword evidence="2" id="KW-1185">Reference proteome</keyword>
<dbReference type="Gene3D" id="2.100.10.50">
    <property type="match status" value="1"/>
</dbReference>
<sequence>MNLPASTSNLKVVYGDAPSQAPSDRVRELTGLSDDINYQFGGKYVWLVPQYTEDVGSAATGFDIVIQGESDPALDDLAKGAGGDYRYIIPRTNQQEERKVTQVILLRRDSSIGQVPAGWDGITIDINKGRGKTFLYLAWKTI</sequence>
<comment type="caution">
    <text evidence="1">The sequence shown here is derived from an EMBL/GenBank/DDBJ whole genome shotgun (WGS) entry which is preliminary data.</text>
</comment>
<accession>A0AAW0GHZ7</accession>
<protein>
    <submittedName>
        <fullName evidence="1">Uncharacterized protein</fullName>
    </submittedName>
</protein>
<dbReference type="EMBL" id="JASBNA010000006">
    <property type="protein sequence ID" value="KAK7690845.1"/>
    <property type="molecule type" value="Genomic_DNA"/>
</dbReference>